<dbReference type="SUPFAM" id="SSF110849">
    <property type="entry name" value="ParB/Sulfiredoxin"/>
    <property type="match status" value="1"/>
</dbReference>
<dbReference type="Gene3D" id="3.90.1530.10">
    <property type="entry name" value="Conserved hypothetical protein from pyrococcus furiosus pfu- 392566-001, ParB domain"/>
    <property type="match status" value="1"/>
</dbReference>
<reference evidence="1 2" key="1">
    <citation type="journal article" date="2013" name="Genome Announc.">
        <title>Draft Genome Sequence of the Cellulolytic Bacterium Clostridium papyrosolvens C7 (ATCC 700395).</title>
        <authorList>
            <person name="Zepeda V."/>
            <person name="Dassa B."/>
            <person name="Borovok I."/>
            <person name="Lamed R."/>
            <person name="Bayer E.A."/>
            <person name="Cate J.H."/>
        </authorList>
    </citation>
    <scope>NUCLEOTIDE SEQUENCE [LARGE SCALE GENOMIC DNA]</scope>
    <source>
        <strain evidence="1 2">C7</strain>
    </source>
</reference>
<dbReference type="AlphaFoldDB" id="U4R1U9"/>
<gene>
    <name evidence="1" type="ORF">L323_11605</name>
</gene>
<dbReference type="Proteomes" id="UP000016860">
    <property type="component" value="Unassembled WGS sequence"/>
</dbReference>
<dbReference type="RefSeq" id="WP_020815821.1">
    <property type="nucleotide sequence ID" value="NZ_ATAY01000037.1"/>
</dbReference>
<evidence type="ECO:0000313" key="2">
    <source>
        <dbReference type="Proteomes" id="UP000016860"/>
    </source>
</evidence>
<dbReference type="STRING" id="1330534.L323_11605"/>
<dbReference type="PATRIC" id="fig|1330534.3.peg.2311"/>
<organism evidence="1 2">
    <name type="scientific">Ruminiclostridium papyrosolvens C7</name>
    <dbReference type="NCBI Taxonomy" id="1330534"/>
    <lineage>
        <taxon>Bacteria</taxon>
        <taxon>Bacillati</taxon>
        <taxon>Bacillota</taxon>
        <taxon>Clostridia</taxon>
        <taxon>Eubacteriales</taxon>
        <taxon>Oscillospiraceae</taxon>
        <taxon>Ruminiclostridium</taxon>
    </lineage>
</organism>
<evidence type="ECO:0000313" key="1">
    <source>
        <dbReference type="EMBL" id="EPR11576.1"/>
    </source>
</evidence>
<comment type="caution">
    <text evidence="1">The sequence shown here is derived from an EMBL/GenBank/DDBJ whole genome shotgun (WGS) entry which is preliminary data.</text>
</comment>
<evidence type="ECO:0008006" key="3">
    <source>
        <dbReference type="Google" id="ProtNLM"/>
    </source>
</evidence>
<dbReference type="InterPro" id="IPR036086">
    <property type="entry name" value="ParB/Sulfiredoxin_sf"/>
</dbReference>
<name>U4R1U9_9FIRM</name>
<dbReference type="EMBL" id="ATAY01000037">
    <property type="protein sequence ID" value="EPR11576.1"/>
    <property type="molecule type" value="Genomic_DNA"/>
</dbReference>
<protein>
    <recommendedName>
        <fullName evidence="3">ParB/Sulfiredoxin domain-containing protein</fullName>
    </recommendedName>
</protein>
<sequence>MWTTKIDFSKKLDKPSDNVFAQMFNLNTTNKNKENATEIDLNLIVPFKNHPFRLYTGEKLRQMVESIKKNGVIVPMTGHMKTWQAITVLMQRNLPDCQKFLRKLKKTSQMHRQYSRIHEEEGC</sequence>
<accession>U4R1U9</accession>
<proteinExistence type="predicted"/>